<dbReference type="Proteomes" id="UP000541558">
    <property type="component" value="Unassembled WGS sequence"/>
</dbReference>
<accession>A0A8H5FI09</accession>
<dbReference type="EMBL" id="JAACJK010000057">
    <property type="protein sequence ID" value="KAF5337153.1"/>
    <property type="molecule type" value="Genomic_DNA"/>
</dbReference>
<reference evidence="1 2" key="1">
    <citation type="journal article" date="2020" name="ISME J.">
        <title>Uncovering the hidden diversity of litter-decomposition mechanisms in mushroom-forming fungi.</title>
        <authorList>
            <person name="Floudas D."/>
            <person name="Bentzer J."/>
            <person name="Ahren D."/>
            <person name="Johansson T."/>
            <person name="Persson P."/>
            <person name="Tunlid A."/>
        </authorList>
    </citation>
    <scope>NUCLEOTIDE SEQUENCE [LARGE SCALE GENOMIC DNA]</scope>
    <source>
        <strain evidence="1 2">CBS 175.51</strain>
    </source>
</reference>
<dbReference type="OrthoDB" id="3076406at2759"/>
<comment type="caution">
    <text evidence="1">The sequence shown here is derived from an EMBL/GenBank/DDBJ whole genome shotgun (WGS) entry which is preliminary data.</text>
</comment>
<protein>
    <submittedName>
        <fullName evidence="1">Uncharacterized protein</fullName>
    </submittedName>
</protein>
<evidence type="ECO:0000313" key="1">
    <source>
        <dbReference type="EMBL" id="KAF5337153.1"/>
    </source>
</evidence>
<sequence>MEFPREIFDEIMSYILTPEPTSFRGLQIALTCKGYYAEFHPAIARLQSRSIKQALTSQSLSIDEHGLTLGQAAGLLPKDFPPLEDRISAVFAGTPSEGSPTHSWRFPLEIVFTVPPHADTTVIWCLHPLISRHQIAPWLRKVQLSFPKRQEWLECPERSNTQWHRALAKLMEKCSVDRDLELMVEGLGLPVESLVQPPIDFKQVPVLAMSGKSRITSLHLKGHIFLPMLLPCVVSLIRHTSSSLTHLNLHDLAVEDWSRPFSENTFPRLIVLTIKIDGMATSVPLFAQFLQRNTTIVSVTVLCTKEREERVTAKGTPAKGTTSIESFIPHVRSIVGSPRFLQELLNSPYSFPNLETLTIDETDLYSPWPLSDLFDILRSVSRHTAFLRSLAFRLSRMRYGMESMFNLDTDEGLSTSGFPALRYVDLLHISITEKYHQQVDPVKYVQSSLAVFLAAFPSLLYAVVHGPFSCESPLDEEETNNIAKIWARSRTLEKLELRSLELWKPPLVLLRPKD</sequence>
<proteinExistence type="predicted"/>
<gene>
    <name evidence="1" type="ORF">D9611_003211</name>
</gene>
<name>A0A8H5FI09_9AGAR</name>
<evidence type="ECO:0000313" key="2">
    <source>
        <dbReference type="Proteomes" id="UP000541558"/>
    </source>
</evidence>
<keyword evidence="2" id="KW-1185">Reference proteome</keyword>
<organism evidence="1 2">
    <name type="scientific">Ephemerocybe angulata</name>
    <dbReference type="NCBI Taxonomy" id="980116"/>
    <lineage>
        <taxon>Eukaryota</taxon>
        <taxon>Fungi</taxon>
        <taxon>Dikarya</taxon>
        <taxon>Basidiomycota</taxon>
        <taxon>Agaricomycotina</taxon>
        <taxon>Agaricomycetes</taxon>
        <taxon>Agaricomycetidae</taxon>
        <taxon>Agaricales</taxon>
        <taxon>Agaricineae</taxon>
        <taxon>Psathyrellaceae</taxon>
        <taxon>Ephemerocybe</taxon>
    </lineage>
</organism>
<dbReference type="AlphaFoldDB" id="A0A8H5FI09"/>